<dbReference type="PANTHER" id="PTHR43792:SF8">
    <property type="entry name" value="[RIBOSOMAL PROTEIN US5]-ALANINE N-ACETYLTRANSFERASE"/>
    <property type="match status" value="1"/>
</dbReference>
<keyword evidence="6" id="KW-1185">Reference proteome</keyword>
<comment type="similarity">
    <text evidence="3">Belongs to the acetyltransferase family. RimJ subfamily.</text>
</comment>
<name>A0ABS7VAS6_9GAMM</name>
<dbReference type="InterPro" id="IPR051531">
    <property type="entry name" value="N-acetyltransferase"/>
</dbReference>
<evidence type="ECO:0000313" key="5">
    <source>
        <dbReference type="EMBL" id="MBZ6066195.1"/>
    </source>
</evidence>
<protein>
    <submittedName>
        <fullName evidence="5">GNAT family N-acetyltransferase</fullName>
    </submittedName>
</protein>
<organism evidence="5 6">
    <name type="scientific">Aeromonas schubertii</name>
    <dbReference type="NCBI Taxonomy" id="652"/>
    <lineage>
        <taxon>Bacteria</taxon>
        <taxon>Pseudomonadati</taxon>
        <taxon>Pseudomonadota</taxon>
        <taxon>Gammaproteobacteria</taxon>
        <taxon>Aeromonadales</taxon>
        <taxon>Aeromonadaceae</taxon>
        <taxon>Aeromonas</taxon>
    </lineage>
</organism>
<dbReference type="Proteomes" id="UP000774958">
    <property type="component" value="Unassembled WGS sequence"/>
</dbReference>
<dbReference type="EMBL" id="JAIRBT010000008">
    <property type="protein sequence ID" value="MBZ6066195.1"/>
    <property type="molecule type" value="Genomic_DNA"/>
</dbReference>
<dbReference type="SUPFAM" id="SSF55729">
    <property type="entry name" value="Acyl-CoA N-acyltransferases (Nat)"/>
    <property type="match status" value="1"/>
</dbReference>
<feature type="domain" description="N-acetyltransferase" evidence="4">
    <location>
        <begin position="8"/>
        <end position="182"/>
    </location>
</feature>
<accession>A0ABS7VAS6</accession>
<evidence type="ECO:0000256" key="2">
    <source>
        <dbReference type="ARBA" id="ARBA00023315"/>
    </source>
</evidence>
<dbReference type="PANTHER" id="PTHR43792">
    <property type="entry name" value="GNAT FAMILY, PUTATIVE (AFU_ORTHOLOGUE AFUA_3G00765)-RELATED-RELATED"/>
    <property type="match status" value="1"/>
</dbReference>
<evidence type="ECO:0000256" key="1">
    <source>
        <dbReference type="ARBA" id="ARBA00022679"/>
    </source>
</evidence>
<proteinExistence type="inferred from homology"/>
<evidence type="ECO:0000313" key="6">
    <source>
        <dbReference type="Proteomes" id="UP000774958"/>
    </source>
</evidence>
<evidence type="ECO:0000259" key="4">
    <source>
        <dbReference type="PROSITE" id="PS51186"/>
    </source>
</evidence>
<sequence length="203" mass="22674">MAALPLSLSRRPLYPDTLVEADYPAYRALYADPRVALLTGLPARMEESAARRWFDNALALPAGQGRISALRQEGESTLCGVVRLTDWEQGAGIITLGYALSPRLWGEGLMQNCLSGLLPSLFAGALGHPLHRVQSWVQADNHRSRRLLERLGFRHEGTLRGLFRNEQGHHDICAYGLLCDDPTQRTPGEHWLLTQGAIDEYRY</sequence>
<dbReference type="Gene3D" id="3.40.630.30">
    <property type="match status" value="1"/>
</dbReference>
<comment type="caution">
    <text evidence="5">The sequence shown here is derived from an EMBL/GenBank/DDBJ whole genome shotgun (WGS) entry which is preliminary data.</text>
</comment>
<gene>
    <name evidence="5" type="ORF">LA374_08245</name>
</gene>
<dbReference type="PROSITE" id="PS51186">
    <property type="entry name" value="GNAT"/>
    <property type="match status" value="1"/>
</dbReference>
<dbReference type="RefSeq" id="WP_224162637.1">
    <property type="nucleotide sequence ID" value="NZ_JAIRBT010000008.1"/>
</dbReference>
<evidence type="ECO:0000256" key="3">
    <source>
        <dbReference type="ARBA" id="ARBA00038502"/>
    </source>
</evidence>
<dbReference type="InterPro" id="IPR016181">
    <property type="entry name" value="Acyl_CoA_acyltransferase"/>
</dbReference>
<dbReference type="Pfam" id="PF13302">
    <property type="entry name" value="Acetyltransf_3"/>
    <property type="match status" value="1"/>
</dbReference>
<keyword evidence="1" id="KW-0808">Transferase</keyword>
<dbReference type="InterPro" id="IPR000182">
    <property type="entry name" value="GNAT_dom"/>
</dbReference>
<keyword evidence="2" id="KW-0012">Acyltransferase</keyword>
<reference evidence="5 6" key="1">
    <citation type="submission" date="2021-09" db="EMBL/GenBank/DDBJ databases">
        <title>Aeromonas schubertii isolated from Asian sea bass.</title>
        <authorList>
            <person name="Pinpimai K."/>
        </authorList>
    </citation>
    <scope>NUCLEOTIDE SEQUENCE [LARGE SCALE GENOMIC DNA]</scope>
    <source>
        <strain evidence="5 6">CHULA2021a</strain>
    </source>
</reference>